<dbReference type="GO" id="GO:0015297">
    <property type="term" value="F:antiporter activity"/>
    <property type="evidence" value="ECO:0007669"/>
    <property type="project" value="InterPro"/>
</dbReference>
<comment type="similarity">
    <text evidence="2">Belongs to the multi antimicrobial extrusion (MATE) (TC 2.A.66.1) family.</text>
</comment>
<dbReference type="GO" id="GO:0005886">
    <property type="term" value="C:plasma membrane"/>
    <property type="evidence" value="ECO:0007669"/>
    <property type="project" value="UniProtKB-SubCell"/>
</dbReference>
<evidence type="ECO:0000256" key="1">
    <source>
        <dbReference type="ARBA" id="ARBA00004651"/>
    </source>
</evidence>
<feature type="transmembrane region" description="Helical" evidence="8">
    <location>
        <begin position="90"/>
        <end position="112"/>
    </location>
</feature>
<comment type="caution">
    <text evidence="9">The sequence shown here is derived from an EMBL/GenBank/DDBJ whole genome shotgun (WGS) entry which is preliminary data.</text>
</comment>
<dbReference type="RefSeq" id="WP_147148574.1">
    <property type="nucleotide sequence ID" value="NZ_BJXN01000017.1"/>
</dbReference>
<feature type="transmembrane region" description="Helical" evidence="8">
    <location>
        <begin position="372"/>
        <end position="396"/>
    </location>
</feature>
<feature type="transmembrane region" description="Helical" evidence="8">
    <location>
        <begin position="304"/>
        <end position="326"/>
    </location>
</feature>
<comment type="subcellular location">
    <subcellularLocation>
        <location evidence="1">Cell membrane</location>
        <topology evidence="1">Multi-pass membrane protein</topology>
    </subcellularLocation>
</comment>
<dbReference type="PANTHER" id="PTHR42893">
    <property type="entry name" value="PROTEIN DETOXIFICATION 44, CHLOROPLASTIC-RELATED"/>
    <property type="match status" value="1"/>
</dbReference>
<evidence type="ECO:0000256" key="5">
    <source>
        <dbReference type="ARBA" id="ARBA00022692"/>
    </source>
</evidence>
<feature type="transmembrane region" description="Helical" evidence="8">
    <location>
        <begin position="402"/>
        <end position="421"/>
    </location>
</feature>
<evidence type="ECO:0000256" key="3">
    <source>
        <dbReference type="ARBA" id="ARBA00022448"/>
    </source>
</evidence>
<keyword evidence="4" id="KW-1003">Cell membrane</keyword>
<dbReference type="InterPro" id="IPR048279">
    <property type="entry name" value="MdtK-like"/>
</dbReference>
<keyword evidence="5 8" id="KW-0812">Transmembrane</keyword>
<dbReference type="OrthoDB" id="9776324at2"/>
<dbReference type="Pfam" id="PF01554">
    <property type="entry name" value="MatE"/>
    <property type="match status" value="2"/>
</dbReference>
<reference evidence="9 10" key="1">
    <citation type="submission" date="2019-07" db="EMBL/GenBank/DDBJ databases">
        <title>Whole genome shotgun sequence of Oceanithermus desulfurans NBRC 100063.</title>
        <authorList>
            <person name="Hosoyama A."/>
            <person name="Uohara A."/>
            <person name="Ohji S."/>
            <person name="Ichikawa N."/>
        </authorList>
    </citation>
    <scope>NUCLEOTIDE SEQUENCE [LARGE SCALE GENOMIC DNA]</scope>
    <source>
        <strain evidence="9 10">NBRC 100063</strain>
    </source>
</reference>
<dbReference type="PIRSF" id="PIRSF006603">
    <property type="entry name" value="DinF"/>
    <property type="match status" value="1"/>
</dbReference>
<gene>
    <name evidence="9" type="ORF">ODE01S_20870</name>
</gene>
<dbReference type="InterPro" id="IPR044644">
    <property type="entry name" value="DinF-like"/>
</dbReference>
<dbReference type="AlphaFoldDB" id="A0A511RLX0"/>
<dbReference type="GO" id="GO:0042910">
    <property type="term" value="F:xenobiotic transmembrane transporter activity"/>
    <property type="evidence" value="ECO:0007669"/>
    <property type="project" value="InterPro"/>
</dbReference>
<dbReference type="PANTHER" id="PTHR42893:SF46">
    <property type="entry name" value="PROTEIN DETOXIFICATION 44, CHLOROPLASTIC"/>
    <property type="match status" value="1"/>
</dbReference>
<proteinExistence type="inferred from homology"/>
<evidence type="ECO:0000313" key="9">
    <source>
        <dbReference type="EMBL" id="GEM90653.1"/>
    </source>
</evidence>
<dbReference type="NCBIfam" id="TIGR00797">
    <property type="entry name" value="matE"/>
    <property type="match status" value="1"/>
</dbReference>
<organism evidence="9 10">
    <name type="scientific">Oceanithermus desulfurans NBRC 100063</name>
    <dbReference type="NCBI Taxonomy" id="1227550"/>
    <lineage>
        <taxon>Bacteria</taxon>
        <taxon>Thermotogati</taxon>
        <taxon>Deinococcota</taxon>
        <taxon>Deinococci</taxon>
        <taxon>Thermales</taxon>
        <taxon>Thermaceae</taxon>
        <taxon>Oceanithermus</taxon>
    </lineage>
</organism>
<feature type="transmembrane region" description="Helical" evidence="8">
    <location>
        <begin position="42"/>
        <end position="63"/>
    </location>
</feature>
<dbReference type="CDD" id="cd13136">
    <property type="entry name" value="MATE_DinF_like"/>
    <property type="match status" value="1"/>
</dbReference>
<keyword evidence="7 8" id="KW-0472">Membrane</keyword>
<feature type="transmembrane region" description="Helical" evidence="8">
    <location>
        <begin position="12"/>
        <end position="30"/>
    </location>
</feature>
<feature type="transmembrane region" description="Helical" evidence="8">
    <location>
        <begin position="232"/>
        <end position="251"/>
    </location>
</feature>
<feature type="transmembrane region" description="Helical" evidence="8">
    <location>
        <begin position="185"/>
        <end position="205"/>
    </location>
</feature>
<accession>A0A511RLX0</accession>
<sequence length="426" mass="45362">MRLGELDREIVRLALPALGALAVEPLVSMTDTAFVGRLGAEPLAALGITTALLSLFFVVFNFLSYATTPRVARSLGADGRGAAMEQAGHALWLALLLGLLATAVLELLAPWLVRLMGAGGAVQPLALGYLRLRALAGLAILWLMAAHGIYRGLQDTRTPFWVTFWVNAANVVLDYLFIFPLGMGLLGAALASVLAQSAGAVWFYLNLKRLGAVRPWPGAAPLRPFLKVGGEMLVRTLSLVGAITLAAAVAARVGTVAVAAHQVAWQVWLFIAMSVDALAIAAQALVARYRGEDPARVRAVADRLLAWGLAVGVLIAALLALGRPWIPRVFTDDAEVLAAVGGVWVLLWAPQPLNALVFVWDGIFMAAERFRFLAAAMLLAAGAGAVEMLLVVPMGWGLAGVWWGMILINAVRALTLAWGYWRARMV</sequence>
<dbReference type="Proteomes" id="UP000321827">
    <property type="component" value="Unassembled WGS sequence"/>
</dbReference>
<evidence type="ECO:0000256" key="4">
    <source>
        <dbReference type="ARBA" id="ARBA00022475"/>
    </source>
</evidence>
<evidence type="ECO:0000256" key="8">
    <source>
        <dbReference type="SAM" id="Phobius"/>
    </source>
</evidence>
<keyword evidence="3" id="KW-0813">Transport</keyword>
<evidence type="ECO:0000313" key="10">
    <source>
        <dbReference type="Proteomes" id="UP000321827"/>
    </source>
</evidence>
<dbReference type="InterPro" id="IPR002528">
    <property type="entry name" value="MATE_fam"/>
</dbReference>
<evidence type="ECO:0000256" key="2">
    <source>
        <dbReference type="ARBA" id="ARBA00010199"/>
    </source>
</evidence>
<dbReference type="EMBL" id="BJXN01000017">
    <property type="protein sequence ID" value="GEM90653.1"/>
    <property type="molecule type" value="Genomic_DNA"/>
</dbReference>
<evidence type="ECO:0000256" key="6">
    <source>
        <dbReference type="ARBA" id="ARBA00022989"/>
    </source>
</evidence>
<feature type="transmembrane region" description="Helical" evidence="8">
    <location>
        <begin position="263"/>
        <end position="284"/>
    </location>
</feature>
<evidence type="ECO:0000256" key="7">
    <source>
        <dbReference type="ARBA" id="ARBA00023136"/>
    </source>
</evidence>
<keyword evidence="6 8" id="KW-1133">Transmembrane helix</keyword>
<feature type="transmembrane region" description="Helical" evidence="8">
    <location>
        <begin position="160"/>
        <end position="179"/>
    </location>
</feature>
<name>A0A511RLX0_9DEIN</name>
<protein>
    <submittedName>
        <fullName evidence="9">MATE family efflux transporter</fullName>
    </submittedName>
</protein>
<feature type="transmembrane region" description="Helical" evidence="8">
    <location>
        <begin position="338"/>
        <end position="360"/>
    </location>
</feature>
<feature type="transmembrane region" description="Helical" evidence="8">
    <location>
        <begin position="132"/>
        <end position="153"/>
    </location>
</feature>